<comment type="catalytic activity">
    <reaction evidence="2">
        <text>1D-myo-inositol hexakisphosphate + ATP = 1-diphospho-1D-myo-inositol 2,3,4,5,6-pentakisphosphate + ADP</text>
        <dbReference type="Rhea" id="RHEA:37459"/>
        <dbReference type="ChEBI" id="CHEBI:30616"/>
        <dbReference type="ChEBI" id="CHEBI:58130"/>
        <dbReference type="ChEBI" id="CHEBI:74946"/>
        <dbReference type="ChEBI" id="CHEBI:456216"/>
        <dbReference type="EC" id="2.7.4.24"/>
    </reaction>
    <physiologicalReaction direction="left-to-right" evidence="2">
        <dbReference type="Rhea" id="RHEA:37460"/>
    </physiologicalReaction>
</comment>
<name>D8MBM4_BLAHO</name>
<comment type="catalytic activity">
    <reaction evidence="1">
        <text>5-diphospho-1D-myo-inositol 1,2,3,4,6-pentakisphosphate + ATP + H(+) = 1,5-bis(diphospho)-1D-myo-inositol 2,3,4,6-tetrakisphosphate + ADP</text>
        <dbReference type="Rhea" id="RHEA:10276"/>
        <dbReference type="ChEBI" id="CHEBI:15378"/>
        <dbReference type="ChEBI" id="CHEBI:30616"/>
        <dbReference type="ChEBI" id="CHEBI:58628"/>
        <dbReference type="ChEBI" id="CHEBI:77983"/>
        <dbReference type="ChEBI" id="CHEBI:456216"/>
        <dbReference type="EC" id="2.7.4.24"/>
    </reaction>
    <physiologicalReaction direction="left-to-right" evidence="1">
        <dbReference type="Rhea" id="RHEA:10277"/>
    </physiologicalReaction>
</comment>
<dbReference type="Gene3D" id="3.40.50.11950">
    <property type="match status" value="1"/>
</dbReference>
<evidence type="ECO:0000259" key="3">
    <source>
        <dbReference type="Pfam" id="PF18086"/>
    </source>
</evidence>
<accession>D8MBM4</accession>
<dbReference type="InterPro" id="IPR040557">
    <property type="entry name" value="VIP1_N"/>
</dbReference>
<dbReference type="RefSeq" id="XP_012899511.1">
    <property type="nucleotide sequence ID" value="XM_013044057.1"/>
</dbReference>
<dbReference type="GeneID" id="24922043"/>
<dbReference type="EMBL" id="FN668691">
    <property type="protein sequence ID" value="CBK25463.2"/>
    <property type="molecule type" value="Genomic_DNA"/>
</dbReference>
<evidence type="ECO:0000256" key="2">
    <source>
        <dbReference type="ARBA" id="ARBA00034629"/>
    </source>
</evidence>
<dbReference type="InParanoid" id="D8MBM4"/>
<dbReference type="PANTHER" id="PTHR12750">
    <property type="entry name" value="DIPHOSPHOINOSITOL PENTAKISPHOSPHATE KINASE"/>
    <property type="match status" value="1"/>
</dbReference>
<dbReference type="GO" id="GO:0032958">
    <property type="term" value="P:inositol phosphate biosynthetic process"/>
    <property type="evidence" value="ECO:0007669"/>
    <property type="project" value="TreeGrafter"/>
</dbReference>
<dbReference type="GO" id="GO:0000828">
    <property type="term" value="F:inositol hexakisphosphate kinase activity"/>
    <property type="evidence" value="ECO:0007669"/>
    <property type="project" value="TreeGrafter"/>
</dbReference>
<dbReference type="GO" id="GO:0006020">
    <property type="term" value="P:inositol metabolic process"/>
    <property type="evidence" value="ECO:0007669"/>
    <property type="project" value="TreeGrafter"/>
</dbReference>
<organism evidence="4">
    <name type="scientific">Blastocystis hominis</name>
    <dbReference type="NCBI Taxonomy" id="12968"/>
    <lineage>
        <taxon>Eukaryota</taxon>
        <taxon>Sar</taxon>
        <taxon>Stramenopiles</taxon>
        <taxon>Bigyra</taxon>
        <taxon>Opalozoa</taxon>
        <taxon>Opalinata</taxon>
        <taxon>Blastocystidae</taxon>
        <taxon>Blastocystis</taxon>
    </lineage>
</organism>
<proteinExistence type="predicted"/>
<keyword evidence="5" id="KW-1185">Reference proteome</keyword>
<dbReference type="Pfam" id="PF18086">
    <property type="entry name" value="PPIP5K2_N"/>
    <property type="match status" value="1"/>
</dbReference>
<gene>
    <name evidence="4" type="ORF">GSBLH_T00005061001</name>
</gene>
<dbReference type="InterPro" id="IPR037446">
    <property type="entry name" value="His_Pase_VIP1"/>
</dbReference>
<sequence length="114" mass="13411">MDKSLPVAPKKYRFGICAMRKKVEASPMKMLMERIRPFVEIVIFEEETILHAPIEEWPIVDVLMGWYSDGYPLDKAISYVELRKPYSLNDLSMQKISCGNNNNNNNDNIFWFLY</sequence>
<feature type="domain" description="VIP1 N-terminal" evidence="3">
    <location>
        <begin position="14"/>
        <end position="95"/>
    </location>
</feature>
<protein>
    <recommendedName>
        <fullName evidence="3">VIP1 N-terminal domain-containing protein</fullName>
    </recommendedName>
</protein>
<dbReference type="Proteomes" id="UP000008312">
    <property type="component" value="Unassembled WGS sequence"/>
</dbReference>
<dbReference type="AlphaFoldDB" id="D8MBM4"/>
<evidence type="ECO:0000313" key="5">
    <source>
        <dbReference type="Proteomes" id="UP000008312"/>
    </source>
</evidence>
<dbReference type="PANTHER" id="PTHR12750:SF9">
    <property type="entry name" value="INOSITOL HEXAKISPHOSPHATE AND DIPHOSPHOINOSITOL-PENTAKISPHOSPHATE KINASE"/>
    <property type="match status" value="1"/>
</dbReference>
<reference evidence="4" key="1">
    <citation type="submission" date="2010-02" db="EMBL/GenBank/DDBJ databases">
        <title>Sequencing and annotation of the Blastocystis hominis genome.</title>
        <authorList>
            <person name="Wincker P."/>
        </authorList>
    </citation>
    <scope>NUCLEOTIDE SEQUENCE</scope>
    <source>
        <strain evidence="4">Singapore isolate B</strain>
    </source>
</reference>
<dbReference type="OrthoDB" id="18042at2759"/>
<evidence type="ECO:0000313" key="4">
    <source>
        <dbReference type="EMBL" id="CBK25463.2"/>
    </source>
</evidence>
<dbReference type="GO" id="GO:0033857">
    <property type="term" value="F:5-diphosphoinositol pentakisphosphate 1-kinase activity"/>
    <property type="evidence" value="ECO:0007669"/>
    <property type="project" value="TreeGrafter"/>
</dbReference>
<evidence type="ECO:0000256" key="1">
    <source>
        <dbReference type="ARBA" id="ARBA00033696"/>
    </source>
</evidence>